<feature type="region of interest" description="Disordered" evidence="1">
    <location>
        <begin position="56"/>
        <end position="84"/>
    </location>
</feature>
<dbReference type="EMBL" id="OE839755">
    <property type="protein sequence ID" value="CAD7588491.1"/>
    <property type="molecule type" value="Genomic_DNA"/>
</dbReference>
<evidence type="ECO:0000256" key="1">
    <source>
        <dbReference type="SAM" id="MobiDB-lite"/>
    </source>
</evidence>
<evidence type="ECO:0000313" key="2">
    <source>
        <dbReference type="EMBL" id="CAD7588491.1"/>
    </source>
</evidence>
<name>A0A7R9JTC5_TIMGE</name>
<protein>
    <submittedName>
        <fullName evidence="2">Uncharacterized protein</fullName>
    </submittedName>
</protein>
<dbReference type="AlphaFoldDB" id="A0A7R9JTC5"/>
<organism evidence="2">
    <name type="scientific">Timema genevievae</name>
    <name type="common">Walking stick</name>
    <dbReference type="NCBI Taxonomy" id="629358"/>
    <lineage>
        <taxon>Eukaryota</taxon>
        <taxon>Metazoa</taxon>
        <taxon>Ecdysozoa</taxon>
        <taxon>Arthropoda</taxon>
        <taxon>Hexapoda</taxon>
        <taxon>Insecta</taxon>
        <taxon>Pterygota</taxon>
        <taxon>Neoptera</taxon>
        <taxon>Polyneoptera</taxon>
        <taxon>Phasmatodea</taxon>
        <taxon>Timematodea</taxon>
        <taxon>Timematoidea</taxon>
        <taxon>Timematidae</taxon>
        <taxon>Timema</taxon>
    </lineage>
</organism>
<feature type="compositionally biased region" description="Low complexity" evidence="1">
    <location>
        <begin position="30"/>
        <end position="43"/>
    </location>
</feature>
<feature type="region of interest" description="Disordered" evidence="1">
    <location>
        <begin position="28"/>
        <end position="47"/>
    </location>
</feature>
<accession>A0A7R9JTC5</accession>
<proteinExistence type="predicted"/>
<sequence>MGMSRIFSTLNNFDKTSKMDEYGWHHPNVRAPNAAQARKPAATKTKKRVTFQLDNPADVRTKNKSALRRSNSEASADDYRADAVSSRRQCARVERPRSSSHAVASQHPRHLYMVYTEVLPGGEDPEIFYEEDPELFDDGEYSEVFDENDVDYGGPPQFEYRYSNKLVGNSRWQRYCEMLHHLAQNLVPVLPVLVQSLVTPRELSPRQVDGLDRHGRVGDAAAAVGSGRLLRFRSLLGHAFGTVRLADLDDGDVVRPTRSQGIFSVFVIVARRRWLRRLVFSASFPCEGSFGLSVDLFFWVTFRSLLELAFVTLDTSSGRESCSSISVASSSATGALSSSEFPFATVVTSSLSAPISPSLSVNGVLPGGRTGMIFLQRLKGVSALSPPLPPRRRWPTSCITRRRSSERSRRSCI</sequence>
<reference evidence="2" key="1">
    <citation type="submission" date="2020-11" db="EMBL/GenBank/DDBJ databases">
        <authorList>
            <person name="Tran Van P."/>
        </authorList>
    </citation>
    <scope>NUCLEOTIDE SEQUENCE</scope>
</reference>
<gene>
    <name evidence="2" type="ORF">TGEB3V08_LOCUS2548</name>
</gene>